<reference evidence="3" key="1">
    <citation type="submission" date="2022-11" db="UniProtKB">
        <authorList>
            <consortium name="WormBaseParasite"/>
        </authorList>
    </citation>
    <scope>IDENTIFICATION</scope>
</reference>
<keyword evidence="2" id="KW-1185">Reference proteome</keyword>
<organism evidence="2 3">
    <name type="scientific">Parascaris univalens</name>
    <name type="common">Nematode worm</name>
    <dbReference type="NCBI Taxonomy" id="6257"/>
    <lineage>
        <taxon>Eukaryota</taxon>
        <taxon>Metazoa</taxon>
        <taxon>Ecdysozoa</taxon>
        <taxon>Nematoda</taxon>
        <taxon>Chromadorea</taxon>
        <taxon>Rhabditida</taxon>
        <taxon>Spirurina</taxon>
        <taxon>Ascaridomorpha</taxon>
        <taxon>Ascaridoidea</taxon>
        <taxon>Ascarididae</taxon>
        <taxon>Parascaris</taxon>
    </lineage>
</organism>
<evidence type="ECO:0000313" key="3">
    <source>
        <dbReference type="WBParaSite" id="PgR118_g020_t01"/>
    </source>
</evidence>
<dbReference type="AlphaFoldDB" id="A0A915CC82"/>
<feature type="compositionally biased region" description="Basic and acidic residues" evidence="1">
    <location>
        <begin position="16"/>
        <end position="39"/>
    </location>
</feature>
<accession>A0A915CC82</accession>
<evidence type="ECO:0000256" key="1">
    <source>
        <dbReference type="SAM" id="MobiDB-lite"/>
    </source>
</evidence>
<sequence length="39" mass="4591">MVASFRRKGETILSEGEFHKKERNASEKNHQSVWNEKDS</sequence>
<proteinExistence type="predicted"/>
<evidence type="ECO:0000313" key="2">
    <source>
        <dbReference type="Proteomes" id="UP000887569"/>
    </source>
</evidence>
<protein>
    <submittedName>
        <fullName evidence="3">Uncharacterized protein</fullName>
    </submittedName>
</protein>
<dbReference type="Proteomes" id="UP000887569">
    <property type="component" value="Unplaced"/>
</dbReference>
<name>A0A915CC82_PARUN</name>
<feature type="region of interest" description="Disordered" evidence="1">
    <location>
        <begin position="1"/>
        <end position="39"/>
    </location>
</feature>
<dbReference type="WBParaSite" id="PgR118_g020_t01">
    <property type="protein sequence ID" value="PgR118_g020_t01"/>
    <property type="gene ID" value="PgR118_g020"/>
</dbReference>